<feature type="compositionally biased region" description="Polar residues" evidence="3">
    <location>
        <begin position="324"/>
        <end position="335"/>
    </location>
</feature>
<keyword evidence="1" id="KW-0677">Repeat</keyword>
<evidence type="ECO:0000256" key="1">
    <source>
        <dbReference type="ARBA" id="ARBA00022737"/>
    </source>
</evidence>
<dbReference type="PANTHER" id="PTHR22870">
    <property type="entry name" value="REGULATOR OF CHROMOSOME CONDENSATION"/>
    <property type="match status" value="1"/>
</dbReference>
<feature type="region of interest" description="Disordered" evidence="3">
    <location>
        <begin position="450"/>
        <end position="488"/>
    </location>
</feature>
<organism evidence="4 5">
    <name type="scientific">Gonium pectorale</name>
    <name type="common">Green alga</name>
    <dbReference type="NCBI Taxonomy" id="33097"/>
    <lineage>
        <taxon>Eukaryota</taxon>
        <taxon>Viridiplantae</taxon>
        <taxon>Chlorophyta</taxon>
        <taxon>core chlorophytes</taxon>
        <taxon>Chlorophyceae</taxon>
        <taxon>CS clade</taxon>
        <taxon>Chlamydomonadales</taxon>
        <taxon>Volvocaceae</taxon>
        <taxon>Gonium</taxon>
    </lineage>
</organism>
<feature type="compositionally biased region" description="Polar residues" evidence="3">
    <location>
        <begin position="556"/>
        <end position="565"/>
    </location>
</feature>
<feature type="region of interest" description="Disordered" evidence="3">
    <location>
        <begin position="166"/>
        <end position="186"/>
    </location>
</feature>
<evidence type="ECO:0000313" key="4">
    <source>
        <dbReference type="EMBL" id="KXZ53218.1"/>
    </source>
</evidence>
<feature type="repeat" description="RCC1" evidence="2">
    <location>
        <begin position="19"/>
        <end position="86"/>
    </location>
</feature>
<dbReference type="PROSITE" id="PS50012">
    <property type="entry name" value="RCC1_3"/>
    <property type="match status" value="2"/>
</dbReference>
<sequence>MEALRGPPERSSSVSESLGALYTWGGDFSWLETPNPSGKRDHNNGCLGHGDKEGRLLPTRVRGDLDKHGVVQVTCGWSMTVALSADGRVYQMGATGASGDKGCAWEGALTPTRVDGNLFGMFVEEVTCGMHHVVVIASKVQANGQIAEDQRRVRLLTWGRGTEGQLGVDKSESMSGDGPVASRLPPQVDYTLPQVVSAVDGKRVLHVSAGGNHTMAVIEHDPRGRRAPPQTPAATPSNPYGNGALATPGGNVTGGGRSAAHMQGPSMAGALPSRDGSGIGASASAASLLGMSSPFTIAQALPMSAAAGLQTLQQMVGTVVPRSKLSTPSGNSASRVPSRRHQGGSRMVAIPAVSHRSDLLTSRNDLRRSMARAPQPVAVSASVGALPGHGHFPKSQSVNAKLQAEPSASSSMVSHHSSPPMVKGQDEADSRSLSPSSSMLYEVGSSLGELQPGQSARERAGSAGASAAGEIHSHGHGHGQDVAGGAGLGQSYDEGNAMAGLGGLSLAGLSTMEMEAGSEGYFRGRSLDMVPEQYVTANGGAIITTRGQEPYVDSPESVQQPSTPAAVTVHPSMPLAHGGLTQPPPMVLPGGDSSGAGAAAASGSTGTGASAGLSVNTQLLPPPPLHIHHAMSLGHPGSSALASPSGHGLPPLGPMSAGGVGGPMRASTLERQAVAEADEEGLDEDEDEDDDEDDNGSVLEGEGETTGGEEIPLPPMHAPLMQNHGSMRRYTPEQGLQPQPQHSQARMGGAYMAHPYEHHQHVSADVAAAAQPNSRDGSFAVRTDTSEHSGSSDDEASDGGPDGRPGAVGVFLNVRQPTRPGCKPEVVKVRFSKRVFGPMEAHQWLAKHKIELNEQFHLTSR</sequence>
<gene>
    <name evidence="4" type="ORF">GPECTOR_7g1111</name>
</gene>
<feature type="region of interest" description="Disordered" evidence="3">
    <location>
        <begin position="321"/>
        <end position="347"/>
    </location>
</feature>
<feature type="compositionally biased region" description="Low complexity" evidence="3">
    <location>
        <begin position="409"/>
        <end position="422"/>
    </location>
</feature>
<keyword evidence="5" id="KW-1185">Reference proteome</keyword>
<dbReference type="Gene3D" id="2.130.10.30">
    <property type="entry name" value="Regulator of chromosome condensation 1/beta-lactamase-inhibitor protein II"/>
    <property type="match status" value="1"/>
</dbReference>
<accession>A0A150GU47</accession>
<comment type="caution">
    <text evidence="4">The sequence shown here is derived from an EMBL/GenBank/DDBJ whole genome shotgun (WGS) entry which is preliminary data.</text>
</comment>
<dbReference type="SUPFAM" id="SSF50985">
    <property type="entry name" value="RCC1/BLIP-II"/>
    <property type="match status" value="1"/>
</dbReference>
<feature type="region of interest" description="Disordered" evidence="3">
    <location>
        <begin position="766"/>
        <end position="809"/>
    </location>
</feature>
<dbReference type="Pfam" id="PF00415">
    <property type="entry name" value="RCC1"/>
    <property type="match status" value="2"/>
</dbReference>
<dbReference type="InterPro" id="IPR051210">
    <property type="entry name" value="Ub_ligase/GEF_domain"/>
</dbReference>
<feature type="region of interest" description="Disordered" evidence="3">
    <location>
        <begin position="222"/>
        <end position="275"/>
    </location>
</feature>
<feature type="region of interest" description="Disordered" evidence="3">
    <location>
        <begin position="382"/>
        <end position="438"/>
    </location>
</feature>
<feature type="compositionally biased region" description="Low complexity" evidence="3">
    <location>
        <begin position="595"/>
        <end position="612"/>
    </location>
</feature>
<dbReference type="Proteomes" id="UP000075714">
    <property type="component" value="Unassembled WGS sequence"/>
</dbReference>
<evidence type="ECO:0000256" key="3">
    <source>
        <dbReference type="SAM" id="MobiDB-lite"/>
    </source>
</evidence>
<dbReference type="OrthoDB" id="5981550at2759"/>
<protein>
    <recommendedName>
        <fullName evidence="6">BRX domain-containing protein</fullName>
    </recommendedName>
</protein>
<feature type="compositionally biased region" description="Low complexity" evidence="3">
    <location>
        <begin position="461"/>
        <end position="470"/>
    </location>
</feature>
<feature type="region of interest" description="Disordered" evidence="3">
    <location>
        <begin position="551"/>
        <end position="723"/>
    </location>
</feature>
<feature type="compositionally biased region" description="Acidic residues" evidence="3">
    <location>
        <begin position="676"/>
        <end position="695"/>
    </location>
</feature>
<evidence type="ECO:0008006" key="6">
    <source>
        <dbReference type="Google" id="ProtNLM"/>
    </source>
</evidence>
<dbReference type="EMBL" id="LSYV01000008">
    <property type="protein sequence ID" value="KXZ53218.1"/>
    <property type="molecule type" value="Genomic_DNA"/>
</dbReference>
<dbReference type="AlphaFoldDB" id="A0A150GU47"/>
<feature type="repeat" description="RCC1" evidence="2">
    <location>
        <begin position="153"/>
        <end position="220"/>
    </location>
</feature>
<evidence type="ECO:0000313" key="5">
    <source>
        <dbReference type="Proteomes" id="UP000075714"/>
    </source>
</evidence>
<name>A0A150GU47_GONPE</name>
<evidence type="ECO:0000256" key="2">
    <source>
        <dbReference type="PROSITE-ProRule" id="PRU00235"/>
    </source>
</evidence>
<feature type="compositionally biased region" description="Low complexity" evidence="3">
    <location>
        <begin position="641"/>
        <end position="650"/>
    </location>
</feature>
<dbReference type="PROSITE" id="PS00626">
    <property type="entry name" value="RCC1_2"/>
    <property type="match status" value="1"/>
</dbReference>
<dbReference type="PANTHER" id="PTHR22870:SF360">
    <property type="entry name" value="ULTRAVIOLET-B RECEPTOR UVR8"/>
    <property type="match status" value="1"/>
</dbReference>
<dbReference type="STRING" id="33097.A0A150GU47"/>
<reference evidence="5" key="1">
    <citation type="journal article" date="2016" name="Nat. Commun.">
        <title>The Gonium pectorale genome demonstrates co-option of cell cycle regulation during the evolution of multicellularity.</title>
        <authorList>
            <person name="Hanschen E.R."/>
            <person name="Marriage T.N."/>
            <person name="Ferris P.J."/>
            <person name="Hamaji T."/>
            <person name="Toyoda A."/>
            <person name="Fujiyama A."/>
            <person name="Neme R."/>
            <person name="Noguchi H."/>
            <person name="Minakuchi Y."/>
            <person name="Suzuki M."/>
            <person name="Kawai-Toyooka H."/>
            <person name="Smith D.R."/>
            <person name="Sparks H."/>
            <person name="Anderson J."/>
            <person name="Bakaric R."/>
            <person name="Luria V."/>
            <person name="Karger A."/>
            <person name="Kirschner M.W."/>
            <person name="Durand P.M."/>
            <person name="Michod R.E."/>
            <person name="Nozaki H."/>
            <person name="Olson B.J."/>
        </authorList>
    </citation>
    <scope>NUCLEOTIDE SEQUENCE [LARGE SCALE GENOMIC DNA]</scope>
    <source>
        <strain evidence="5">NIES-2863</strain>
    </source>
</reference>
<dbReference type="InterPro" id="IPR009091">
    <property type="entry name" value="RCC1/BLIP-II"/>
</dbReference>
<dbReference type="InterPro" id="IPR000408">
    <property type="entry name" value="Reg_chr_condens"/>
</dbReference>
<proteinExistence type="predicted"/>